<dbReference type="Gene3D" id="1.20.120.450">
    <property type="entry name" value="dinb family like domain"/>
    <property type="match status" value="1"/>
</dbReference>
<dbReference type="SUPFAM" id="SSF109854">
    <property type="entry name" value="DinB/YfiT-like putative metalloenzymes"/>
    <property type="match status" value="1"/>
</dbReference>
<evidence type="ECO:0000259" key="1">
    <source>
        <dbReference type="Pfam" id="PF12867"/>
    </source>
</evidence>
<organism evidence="2 3">
    <name type="scientific">Pedobacter segetis</name>
    <dbReference type="NCBI Taxonomy" id="2793069"/>
    <lineage>
        <taxon>Bacteria</taxon>
        <taxon>Pseudomonadati</taxon>
        <taxon>Bacteroidota</taxon>
        <taxon>Sphingobacteriia</taxon>
        <taxon>Sphingobacteriales</taxon>
        <taxon>Sphingobacteriaceae</taxon>
        <taxon>Pedobacter</taxon>
    </lineage>
</organism>
<dbReference type="RefSeq" id="WP_200584567.1">
    <property type="nucleotide sequence ID" value="NZ_JAEHFY010000002.1"/>
</dbReference>
<evidence type="ECO:0000313" key="2">
    <source>
        <dbReference type="EMBL" id="MBK0381760.1"/>
    </source>
</evidence>
<protein>
    <submittedName>
        <fullName evidence="2">DinB family protein</fullName>
    </submittedName>
</protein>
<sequence length="174" mass="19737">MNKNEIIANIHIAHTQFWKTASHLPNVHKSANDKWSVAQNVEHINISLSRVSNYLALSKSIIESNFGLSLRASISNEELIENYYKAMGNGIKAPPAFIPKANSEIKISMLITEGENSLKDCIFNLEKWGEEDLDKYNCPHPVFGKITAREILYFTIFHVQHHHKTIANHTDASQ</sequence>
<evidence type="ECO:0000313" key="3">
    <source>
        <dbReference type="Proteomes" id="UP000660024"/>
    </source>
</evidence>
<proteinExistence type="predicted"/>
<gene>
    <name evidence="2" type="ORF">I5M32_02200</name>
</gene>
<keyword evidence="3" id="KW-1185">Reference proteome</keyword>
<feature type="domain" description="DinB-like" evidence="1">
    <location>
        <begin position="29"/>
        <end position="166"/>
    </location>
</feature>
<dbReference type="Pfam" id="PF12867">
    <property type="entry name" value="DinB_2"/>
    <property type="match status" value="1"/>
</dbReference>
<name>A0ABS1BG12_9SPHI</name>
<dbReference type="Proteomes" id="UP000660024">
    <property type="component" value="Unassembled WGS sequence"/>
</dbReference>
<dbReference type="InterPro" id="IPR034660">
    <property type="entry name" value="DinB/YfiT-like"/>
</dbReference>
<dbReference type="InterPro" id="IPR024775">
    <property type="entry name" value="DinB-like"/>
</dbReference>
<comment type="caution">
    <text evidence="2">The sequence shown here is derived from an EMBL/GenBank/DDBJ whole genome shotgun (WGS) entry which is preliminary data.</text>
</comment>
<dbReference type="EMBL" id="JAEHFY010000002">
    <property type="protein sequence ID" value="MBK0381760.1"/>
    <property type="molecule type" value="Genomic_DNA"/>
</dbReference>
<accession>A0ABS1BG12</accession>
<reference evidence="2 3" key="1">
    <citation type="submission" date="2020-12" db="EMBL/GenBank/DDBJ databases">
        <title>Bacterial novel species Pedobacter sp. SD-b isolated from soil.</title>
        <authorList>
            <person name="Jung H.-Y."/>
        </authorList>
    </citation>
    <scope>NUCLEOTIDE SEQUENCE [LARGE SCALE GENOMIC DNA]</scope>
    <source>
        <strain evidence="2 3">SD-b</strain>
    </source>
</reference>